<evidence type="ECO:0000313" key="1">
    <source>
        <dbReference type="Proteomes" id="UP000050741"/>
    </source>
</evidence>
<keyword evidence="1" id="KW-1185">Reference proteome</keyword>
<accession>A0A183CFF3</accession>
<dbReference type="Proteomes" id="UP000050741">
    <property type="component" value="Unassembled WGS sequence"/>
</dbReference>
<protein>
    <submittedName>
        <fullName evidence="2">Secreted protein</fullName>
    </submittedName>
</protein>
<dbReference type="WBParaSite" id="GPLIN_001160800">
    <property type="protein sequence ID" value="GPLIN_001160800"/>
    <property type="gene ID" value="GPLIN_001160800"/>
</dbReference>
<evidence type="ECO:0000313" key="2">
    <source>
        <dbReference type="WBParaSite" id="GPLIN_001160800"/>
    </source>
</evidence>
<proteinExistence type="predicted"/>
<dbReference type="AlphaFoldDB" id="A0A183CFF3"/>
<name>A0A183CFF3_GLOPA</name>
<reference evidence="1" key="1">
    <citation type="submission" date="2013-12" db="EMBL/GenBank/DDBJ databases">
        <authorList>
            <person name="Aslett M."/>
        </authorList>
    </citation>
    <scope>NUCLEOTIDE SEQUENCE [LARGE SCALE GENOMIC DNA]</scope>
    <source>
        <strain evidence="1">Lindley</strain>
    </source>
</reference>
<reference evidence="2" key="3">
    <citation type="submission" date="2016-06" db="UniProtKB">
        <authorList>
            <consortium name="WormBaseParasite"/>
        </authorList>
    </citation>
    <scope>IDENTIFICATION</scope>
</reference>
<sequence>MAMLFQFHLYVSPVLFRVLFLFLVLPTAFGQFYHHFGGDGQRFVNYAGASGNAPPLECCDDFRMRQLERRLNQQCAAIAERVPPPSDG</sequence>
<organism evidence="1 2">
    <name type="scientific">Globodera pallida</name>
    <name type="common">Potato cyst nematode worm</name>
    <name type="synonym">Heterodera pallida</name>
    <dbReference type="NCBI Taxonomy" id="36090"/>
    <lineage>
        <taxon>Eukaryota</taxon>
        <taxon>Metazoa</taxon>
        <taxon>Ecdysozoa</taxon>
        <taxon>Nematoda</taxon>
        <taxon>Chromadorea</taxon>
        <taxon>Rhabditida</taxon>
        <taxon>Tylenchina</taxon>
        <taxon>Tylenchomorpha</taxon>
        <taxon>Tylenchoidea</taxon>
        <taxon>Heteroderidae</taxon>
        <taxon>Heteroderinae</taxon>
        <taxon>Globodera</taxon>
    </lineage>
</organism>
<reference evidence="1" key="2">
    <citation type="submission" date="2014-05" db="EMBL/GenBank/DDBJ databases">
        <title>The genome and life-stage specific transcriptomes of Globodera pallida elucidate key aspects of plant parasitism by a cyst nematode.</title>
        <authorList>
            <person name="Cotton J.A."/>
            <person name="Lilley C.J."/>
            <person name="Jones L.M."/>
            <person name="Kikuchi T."/>
            <person name="Reid A.J."/>
            <person name="Thorpe P."/>
            <person name="Tsai I.J."/>
            <person name="Beasley H."/>
            <person name="Blok V."/>
            <person name="Cock P.J.A."/>
            <person name="Van den Akker S.E."/>
            <person name="Holroyd N."/>
            <person name="Hunt M."/>
            <person name="Mantelin S."/>
            <person name="Naghra H."/>
            <person name="Pain A."/>
            <person name="Palomares-Rius J.E."/>
            <person name="Zarowiecki M."/>
            <person name="Berriman M."/>
            <person name="Jones J.T."/>
            <person name="Urwin P.E."/>
        </authorList>
    </citation>
    <scope>NUCLEOTIDE SEQUENCE [LARGE SCALE GENOMIC DNA]</scope>
    <source>
        <strain evidence="1">Lindley</strain>
    </source>
</reference>